<feature type="non-terminal residue" evidence="9">
    <location>
        <position position="85"/>
    </location>
</feature>
<dbReference type="Gene3D" id="1.10.3720.10">
    <property type="entry name" value="MetI-like"/>
    <property type="match status" value="1"/>
</dbReference>
<keyword evidence="5 7" id="KW-1133">Transmembrane helix</keyword>
<sequence length="85" mass="9027">MQVGAIAIGLALTIGVPLGVVAGYSGGMLDEVIMRITDVFLSFPPLLLAMAISTLLGPNLVNAMIAIAIAWWPWYTRLLRSEAIS</sequence>
<evidence type="ECO:0000256" key="5">
    <source>
        <dbReference type="ARBA" id="ARBA00022989"/>
    </source>
</evidence>
<organism evidence="9">
    <name type="scientific">marine sediment metagenome</name>
    <dbReference type="NCBI Taxonomy" id="412755"/>
    <lineage>
        <taxon>unclassified sequences</taxon>
        <taxon>metagenomes</taxon>
        <taxon>ecological metagenomes</taxon>
    </lineage>
</organism>
<evidence type="ECO:0000256" key="2">
    <source>
        <dbReference type="ARBA" id="ARBA00022448"/>
    </source>
</evidence>
<feature type="domain" description="ABC transmembrane type-1" evidence="8">
    <location>
        <begin position="1"/>
        <end position="85"/>
    </location>
</feature>
<name>X0WD50_9ZZZZ</name>
<gene>
    <name evidence="9" type="ORF">S01H1_41014</name>
</gene>
<dbReference type="InterPro" id="IPR000515">
    <property type="entry name" value="MetI-like"/>
</dbReference>
<comment type="caution">
    <text evidence="9">The sequence shown here is derived from an EMBL/GenBank/DDBJ whole genome shotgun (WGS) entry which is preliminary data.</text>
</comment>
<evidence type="ECO:0000256" key="1">
    <source>
        <dbReference type="ARBA" id="ARBA00004651"/>
    </source>
</evidence>
<dbReference type="SUPFAM" id="SSF161098">
    <property type="entry name" value="MetI-like"/>
    <property type="match status" value="1"/>
</dbReference>
<dbReference type="AlphaFoldDB" id="X0WD50"/>
<dbReference type="GO" id="GO:0005886">
    <property type="term" value="C:plasma membrane"/>
    <property type="evidence" value="ECO:0007669"/>
    <property type="project" value="UniProtKB-SubCell"/>
</dbReference>
<proteinExistence type="predicted"/>
<dbReference type="InterPro" id="IPR050366">
    <property type="entry name" value="BP-dependent_transpt_permease"/>
</dbReference>
<evidence type="ECO:0000313" key="9">
    <source>
        <dbReference type="EMBL" id="GAG10606.1"/>
    </source>
</evidence>
<evidence type="ECO:0000259" key="8">
    <source>
        <dbReference type="PROSITE" id="PS50928"/>
    </source>
</evidence>
<dbReference type="EMBL" id="BARS01025995">
    <property type="protein sequence ID" value="GAG10606.1"/>
    <property type="molecule type" value="Genomic_DNA"/>
</dbReference>
<dbReference type="CDD" id="cd06261">
    <property type="entry name" value="TM_PBP2"/>
    <property type="match status" value="1"/>
</dbReference>
<dbReference type="InterPro" id="IPR035906">
    <property type="entry name" value="MetI-like_sf"/>
</dbReference>
<comment type="subcellular location">
    <subcellularLocation>
        <location evidence="1">Cell membrane</location>
        <topology evidence="1">Multi-pass membrane protein</topology>
    </subcellularLocation>
</comment>
<dbReference type="PANTHER" id="PTHR43386">
    <property type="entry name" value="OLIGOPEPTIDE TRANSPORT SYSTEM PERMEASE PROTEIN APPC"/>
    <property type="match status" value="1"/>
</dbReference>
<evidence type="ECO:0000256" key="6">
    <source>
        <dbReference type="ARBA" id="ARBA00023136"/>
    </source>
</evidence>
<keyword evidence="4 7" id="KW-0812">Transmembrane</keyword>
<dbReference type="GO" id="GO:0055085">
    <property type="term" value="P:transmembrane transport"/>
    <property type="evidence" value="ECO:0007669"/>
    <property type="project" value="InterPro"/>
</dbReference>
<evidence type="ECO:0000256" key="3">
    <source>
        <dbReference type="ARBA" id="ARBA00022475"/>
    </source>
</evidence>
<reference evidence="9" key="1">
    <citation type="journal article" date="2014" name="Front. Microbiol.">
        <title>High frequency of phylogenetically diverse reductive dehalogenase-homologous genes in deep subseafloor sedimentary metagenomes.</title>
        <authorList>
            <person name="Kawai M."/>
            <person name="Futagami T."/>
            <person name="Toyoda A."/>
            <person name="Takaki Y."/>
            <person name="Nishi S."/>
            <person name="Hori S."/>
            <person name="Arai W."/>
            <person name="Tsubouchi T."/>
            <person name="Morono Y."/>
            <person name="Uchiyama I."/>
            <person name="Ito T."/>
            <person name="Fujiyama A."/>
            <person name="Inagaki F."/>
            <person name="Takami H."/>
        </authorList>
    </citation>
    <scope>NUCLEOTIDE SEQUENCE</scope>
    <source>
        <strain evidence="9">Expedition CK06-06</strain>
    </source>
</reference>
<dbReference type="PANTHER" id="PTHR43386:SF1">
    <property type="entry name" value="D,D-DIPEPTIDE TRANSPORT SYSTEM PERMEASE PROTEIN DDPC-RELATED"/>
    <property type="match status" value="1"/>
</dbReference>
<dbReference type="PROSITE" id="PS50928">
    <property type="entry name" value="ABC_TM1"/>
    <property type="match status" value="1"/>
</dbReference>
<evidence type="ECO:0000256" key="7">
    <source>
        <dbReference type="SAM" id="Phobius"/>
    </source>
</evidence>
<keyword evidence="3" id="KW-1003">Cell membrane</keyword>
<keyword evidence="6 7" id="KW-0472">Membrane</keyword>
<protein>
    <recommendedName>
        <fullName evidence="8">ABC transmembrane type-1 domain-containing protein</fullName>
    </recommendedName>
</protein>
<accession>X0WD50</accession>
<dbReference type="Pfam" id="PF00528">
    <property type="entry name" value="BPD_transp_1"/>
    <property type="match status" value="1"/>
</dbReference>
<keyword evidence="2" id="KW-0813">Transport</keyword>
<evidence type="ECO:0000256" key="4">
    <source>
        <dbReference type="ARBA" id="ARBA00022692"/>
    </source>
</evidence>
<feature type="transmembrane region" description="Helical" evidence="7">
    <location>
        <begin position="46"/>
        <end position="72"/>
    </location>
</feature>